<evidence type="ECO:0000313" key="2">
    <source>
        <dbReference type="EMBL" id="SEN96788.1"/>
    </source>
</evidence>
<feature type="compositionally biased region" description="Low complexity" evidence="1">
    <location>
        <begin position="12"/>
        <end position="24"/>
    </location>
</feature>
<accession>A0A1H8KWK9</accession>
<dbReference type="AlphaFoldDB" id="A0A1H8KWK9"/>
<dbReference type="Proteomes" id="UP000181951">
    <property type="component" value="Unassembled WGS sequence"/>
</dbReference>
<dbReference type="EMBL" id="FODD01000014">
    <property type="protein sequence ID" value="SEN96788.1"/>
    <property type="molecule type" value="Genomic_DNA"/>
</dbReference>
<organism evidence="2 3">
    <name type="scientific">Actinacidiphila rubida</name>
    <dbReference type="NCBI Taxonomy" id="310780"/>
    <lineage>
        <taxon>Bacteria</taxon>
        <taxon>Bacillati</taxon>
        <taxon>Actinomycetota</taxon>
        <taxon>Actinomycetes</taxon>
        <taxon>Kitasatosporales</taxon>
        <taxon>Streptomycetaceae</taxon>
        <taxon>Actinacidiphila</taxon>
    </lineage>
</organism>
<name>A0A1H8KWK9_9ACTN</name>
<dbReference type="STRING" id="310780.SAMN05216267_101456"/>
<proteinExistence type="predicted"/>
<evidence type="ECO:0000256" key="1">
    <source>
        <dbReference type="SAM" id="MobiDB-lite"/>
    </source>
</evidence>
<reference evidence="2 3" key="1">
    <citation type="submission" date="2016-10" db="EMBL/GenBank/DDBJ databases">
        <authorList>
            <person name="de Groot N.N."/>
        </authorList>
    </citation>
    <scope>NUCLEOTIDE SEQUENCE [LARGE SCALE GENOMIC DNA]</scope>
    <source>
        <strain evidence="2 3">CGMCC 4.2026</strain>
    </source>
</reference>
<feature type="region of interest" description="Disordered" evidence="1">
    <location>
        <begin position="1"/>
        <end position="24"/>
    </location>
</feature>
<keyword evidence="3" id="KW-1185">Reference proteome</keyword>
<evidence type="ECO:0000313" key="3">
    <source>
        <dbReference type="Proteomes" id="UP000181951"/>
    </source>
</evidence>
<gene>
    <name evidence="2" type="ORF">SAMN05216267_101456</name>
</gene>
<protein>
    <submittedName>
        <fullName evidence="2">Uncharacterized protein</fullName>
    </submittedName>
</protein>
<sequence>MTAVPPSDDPLSAGPGDPAPVPAAVSAVLGSDEPARHHVTRLTHRQLTQGTGGVWRVSGPNGSAVVKVCGAGTDGTPGGSRTTGGSRTAPNPCGCGPSWSVERLGASMCDRST</sequence>